<reference evidence="1 2" key="2">
    <citation type="journal article" date="2017" name="Nature">
        <title>The Apostasia genome and the evolution of orchids.</title>
        <authorList>
            <person name="Zhang G.Q."/>
            <person name="Liu K.W."/>
            <person name="Li Z."/>
            <person name="Lohaus R."/>
            <person name="Hsiao Y.Y."/>
            <person name="Niu S.C."/>
            <person name="Wang J.Y."/>
            <person name="Lin Y.C."/>
            <person name="Xu Q."/>
            <person name="Chen L.J."/>
            <person name="Yoshida K."/>
            <person name="Fujiwara S."/>
            <person name="Wang Z.W."/>
            <person name="Zhang Y.Q."/>
            <person name="Mitsuda N."/>
            <person name="Wang M."/>
            <person name="Liu G.H."/>
            <person name="Pecoraro L."/>
            <person name="Huang H.X."/>
            <person name="Xiao X.J."/>
            <person name="Lin M."/>
            <person name="Wu X.Y."/>
            <person name="Wu W.L."/>
            <person name="Chen Y.Y."/>
            <person name="Chang S.B."/>
            <person name="Sakamoto S."/>
            <person name="Ohme-Takagi M."/>
            <person name="Yagi M."/>
            <person name="Zeng S.J."/>
            <person name="Shen C.Y."/>
            <person name="Yeh C.M."/>
            <person name="Luo Y.B."/>
            <person name="Tsai W.C."/>
            <person name="Van de Peer Y."/>
            <person name="Liu Z.J."/>
        </authorList>
    </citation>
    <scope>NUCLEOTIDE SEQUENCE [LARGE SCALE GENOMIC DNA]</scope>
    <source>
        <tissue evidence="1">The whole plant</tissue>
    </source>
</reference>
<sequence>MGGSPVMGGSLASGIILKMDRSSTISRIPMLGGNQAMGGSPLSIGGREVVGEESDGMRSLHSLLAWSSLFLITWPPSHEK</sequence>
<evidence type="ECO:0000313" key="2">
    <source>
        <dbReference type="Proteomes" id="UP000233837"/>
    </source>
</evidence>
<evidence type="ECO:0000313" key="1">
    <source>
        <dbReference type="EMBL" id="PKU86582.1"/>
    </source>
</evidence>
<reference evidence="1 2" key="1">
    <citation type="journal article" date="2016" name="Sci. Rep.">
        <title>The Dendrobium catenatum Lindl. genome sequence provides insights into polysaccharide synthase, floral development and adaptive evolution.</title>
        <authorList>
            <person name="Zhang G.Q."/>
            <person name="Xu Q."/>
            <person name="Bian C."/>
            <person name="Tsai W.C."/>
            <person name="Yeh C.M."/>
            <person name="Liu K.W."/>
            <person name="Yoshida K."/>
            <person name="Zhang L.S."/>
            <person name="Chang S.B."/>
            <person name="Chen F."/>
            <person name="Shi Y."/>
            <person name="Su Y.Y."/>
            <person name="Zhang Y.Q."/>
            <person name="Chen L.J."/>
            <person name="Yin Y."/>
            <person name="Lin M."/>
            <person name="Huang H."/>
            <person name="Deng H."/>
            <person name="Wang Z.W."/>
            <person name="Zhu S.L."/>
            <person name="Zhao X."/>
            <person name="Deng C."/>
            <person name="Niu S.C."/>
            <person name="Huang J."/>
            <person name="Wang M."/>
            <person name="Liu G.H."/>
            <person name="Yang H.J."/>
            <person name="Xiao X.J."/>
            <person name="Hsiao Y.Y."/>
            <person name="Wu W.L."/>
            <person name="Chen Y.Y."/>
            <person name="Mitsuda N."/>
            <person name="Ohme-Takagi M."/>
            <person name="Luo Y.B."/>
            <person name="Van de Peer Y."/>
            <person name="Liu Z.J."/>
        </authorList>
    </citation>
    <scope>NUCLEOTIDE SEQUENCE [LARGE SCALE GENOMIC DNA]</scope>
    <source>
        <tissue evidence="1">The whole plant</tissue>
    </source>
</reference>
<organism evidence="1 2">
    <name type="scientific">Dendrobium catenatum</name>
    <dbReference type="NCBI Taxonomy" id="906689"/>
    <lineage>
        <taxon>Eukaryota</taxon>
        <taxon>Viridiplantae</taxon>
        <taxon>Streptophyta</taxon>
        <taxon>Embryophyta</taxon>
        <taxon>Tracheophyta</taxon>
        <taxon>Spermatophyta</taxon>
        <taxon>Magnoliopsida</taxon>
        <taxon>Liliopsida</taxon>
        <taxon>Asparagales</taxon>
        <taxon>Orchidaceae</taxon>
        <taxon>Epidendroideae</taxon>
        <taxon>Malaxideae</taxon>
        <taxon>Dendrobiinae</taxon>
        <taxon>Dendrobium</taxon>
    </lineage>
</organism>
<protein>
    <submittedName>
        <fullName evidence="1">Uncharacterized protein</fullName>
    </submittedName>
</protein>
<keyword evidence="2" id="KW-1185">Reference proteome</keyword>
<proteinExistence type="predicted"/>
<gene>
    <name evidence="1" type="ORF">MA16_Dca023788</name>
</gene>
<dbReference type="Proteomes" id="UP000233837">
    <property type="component" value="Unassembled WGS sequence"/>
</dbReference>
<dbReference type="AlphaFoldDB" id="A0A2I0XF92"/>
<dbReference type="EMBL" id="KZ501937">
    <property type="protein sequence ID" value="PKU86582.1"/>
    <property type="molecule type" value="Genomic_DNA"/>
</dbReference>
<name>A0A2I0XF92_9ASPA</name>
<accession>A0A2I0XF92</accession>